<keyword evidence="2" id="KW-1133">Transmembrane helix</keyword>
<feature type="transmembrane region" description="Helical" evidence="2">
    <location>
        <begin position="39"/>
        <end position="60"/>
    </location>
</feature>
<feature type="compositionally biased region" description="Low complexity" evidence="1">
    <location>
        <begin position="131"/>
        <end position="142"/>
    </location>
</feature>
<gene>
    <name evidence="3" type="ORF">TSOC_012978</name>
</gene>
<dbReference type="Proteomes" id="UP000236333">
    <property type="component" value="Unassembled WGS sequence"/>
</dbReference>
<evidence type="ECO:0000313" key="4">
    <source>
        <dbReference type="Proteomes" id="UP000236333"/>
    </source>
</evidence>
<evidence type="ECO:0000256" key="2">
    <source>
        <dbReference type="SAM" id="Phobius"/>
    </source>
</evidence>
<dbReference type="OrthoDB" id="445556at2759"/>
<accession>A0A2J7ZLK4</accession>
<dbReference type="AlphaFoldDB" id="A0A2J7ZLK4"/>
<feature type="region of interest" description="Disordered" evidence="1">
    <location>
        <begin position="120"/>
        <end position="142"/>
    </location>
</feature>
<keyword evidence="2" id="KW-0472">Membrane</keyword>
<keyword evidence="4" id="KW-1185">Reference proteome</keyword>
<comment type="caution">
    <text evidence="3">The sequence shown here is derived from an EMBL/GenBank/DDBJ whole genome shotgun (WGS) entry which is preliminary data.</text>
</comment>
<evidence type="ECO:0000313" key="3">
    <source>
        <dbReference type="EMBL" id="PNH01144.1"/>
    </source>
</evidence>
<sequence length="142" mass="15246">MGMDFGEGGPVRCGGPFGGYATEFDFYRSMFRTTRNNPFVVIALGLLSIPAISVIVSVASGDTAWVRQFRDQGLHMFGQDSLRANGRDAVGINPFSIRKLEDMEESYIYKNEKYAHLRKPMSKASGGGQDGAAAAAGTTAPA</sequence>
<keyword evidence="2" id="KW-0812">Transmembrane</keyword>
<proteinExistence type="predicted"/>
<name>A0A2J7ZLK4_9CHLO</name>
<dbReference type="EMBL" id="PGGS01001001">
    <property type="protein sequence ID" value="PNH01144.1"/>
    <property type="molecule type" value="Genomic_DNA"/>
</dbReference>
<reference evidence="3 4" key="1">
    <citation type="journal article" date="2017" name="Mol. Biol. Evol.">
        <title>The 4-celled Tetrabaena socialis nuclear genome reveals the essential components for genetic control of cell number at the origin of multicellularity in the volvocine lineage.</title>
        <authorList>
            <person name="Featherston J."/>
            <person name="Arakaki Y."/>
            <person name="Hanschen E.R."/>
            <person name="Ferris P.J."/>
            <person name="Michod R.E."/>
            <person name="Olson B.J.S.C."/>
            <person name="Nozaki H."/>
            <person name="Durand P.M."/>
        </authorList>
    </citation>
    <scope>NUCLEOTIDE SEQUENCE [LARGE SCALE GENOMIC DNA]</scope>
    <source>
        <strain evidence="3 4">NIES-571</strain>
    </source>
</reference>
<organism evidence="3 4">
    <name type="scientific">Tetrabaena socialis</name>
    <dbReference type="NCBI Taxonomy" id="47790"/>
    <lineage>
        <taxon>Eukaryota</taxon>
        <taxon>Viridiplantae</taxon>
        <taxon>Chlorophyta</taxon>
        <taxon>core chlorophytes</taxon>
        <taxon>Chlorophyceae</taxon>
        <taxon>CS clade</taxon>
        <taxon>Chlamydomonadales</taxon>
        <taxon>Tetrabaenaceae</taxon>
        <taxon>Tetrabaena</taxon>
    </lineage>
</organism>
<evidence type="ECO:0000256" key="1">
    <source>
        <dbReference type="SAM" id="MobiDB-lite"/>
    </source>
</evidence>
<protein>
    <submittedName>
        <fullName evidence="3">Uncharacterized protein</fullName>
    </submittedName>
</protein>